<protein>
    <recommendedName>
        <fullName evidence="3">6-bladed beta-propeller protein</fullName>
    </recommendedName>
</protein>
<dbReference type="Pfam" id="PF17170">
    <property type="entry name" value="DUF5128"/>
    <property type="match status" value="1"/>
</dbReference>
<evidence type="ECO:0000313" key="2">
    <source>
        <dbReference type="Proteomes" id="UP000236736"/>
    </source>
</evidence>
<dbReference type="OrthoDB" id="820429at2"/>
<gene>
    <name evidence="1" type="ORF">SAMN03080598_02979</name>
</gene>
<organism evidence="1 2">
    <name type="scientific">Algoriphagus boritolerans DSM 17298 = JCM 18970</name>
    <dbReference type="NCBI Taxonomy" id="1120964"/>
    <lineage>
        <taxon>Bacteria</taxon>
        <taxon>Pseudomonadati</taxon>
        <taxon>Bacteroidota</taxon>
        <taxon>Cytophagia</taxon>
        <taxon>Cytophagales</taxon>
        <taxon>Cyclobacteriaceae</taxon>
        <taxon>Algoriphagus</taxon>
    </lineage>
</organism>
<sequence length="357" mass="41201">MNFRIGFSSVLWMIIGVLFLRCTGSSNNKLKTVIISNFPISNLKLSDFSKSVELIPLETHPEGLIMEIVDLQISEGLIFILDLNSRLLAFNRKGEFVSRIGTDGEGPGEYKYVRSFAVDSTSRRIFLATNRGLLIFSKEFEFIEEHLTLKNLDYITIVENGVWTISQSYEKPVKEGFANETYLHFLDSKFQNQDSIPFRTVILKNKTAASYPFKNFISSREESYFLFTPVLTNEEFIRDTLYQVANRKLIPHRKLEFEQPHFNEKGIKNVWIYNIFVSGSYLFCEYTQNSKKMFFVFNEVNSTGYNLEGGLLDEHANKLKLHPLRNSLEQLYFVQKASFSNTATEEQNPVIGIVSLK</sequence>
<reference evidence="2" key="1">
    <citation type="submission" date="2016-10" db="EMBL/GenBank/DDBJ databases">
        <authorList>
            <person name="Varghese N."/>
            <person name="Submissions S."/>
        </authorList>
    </citation>
    <scope>NUCLEOTIDE SEQUENCE [LARGE SCALE GENOMIC DNA]</scope>
    <source>
        <strain evidence="2">DSM 17298</strain>
    </source>
</reference>
<name>A0A1H5YHY8_9BACT</name>
<accession>A0A1H5YHY8</accession>
<dbReference type="EMBL" id="FNVR01000019">
    <property type="protein sequence ID" value="SEG23006.1"/>
    <property type="molecule type" value="Genomic_DNA"/>
</dbReference>
<evidence type="ECO:0000313" key="1">
    <source>
        <dbReference type="EMBL" id="SEG23006.1"/>
    </source>
</evidence>
<keyword evidence="2" id="KW-1185">Reference proteome</keyword>
<evidence type="ECO:0008006" key="3">
    <source>
        <dbReference type="Google" id="ProtNLM"/>
    </source>
</evidence>
<proteinExistence type="predicted"/>
<dbReference type="AlphaFoldDB" id="A0A1H5YHY8"/>
<dbReference type="Proteomes" id="UP000236736">
    <property type="component" value="Unassembled WGS sequence"/>
</dbReference>
<dbReference type="InterPro" id="IPR011042">
    <property type="entry name" value="6-blade_b-propeller_TolB-like"/>
</dbReference>
<dbReference type="Gene3D" id="2.120.10.30">
    <property type="entry name" value="TolB, C-terminal domain"/>
    <property type="match status" value="1"/>
</dbReference>
<dbReference type="RefSeq" id="WP_103925613.1">
    <property type="nucleotide sequence ID" value="NZ_FNVR01000019.1"/>
</dbReference>
<dbReference type="STRING" id="1120964.GCA_001313265_03361"/>